<dbReference type="Gene3D" id="2.130.10.10">
    <property type="entry name" value="YVTN repeat-like/Quinoprotein amine dehydrogenase"/>
    <property type="match status" value="1"/>
</dbReference>
<gene>
    <name evidence="2" type="ORF">TTAC_LOCUS1494</name>
</gene>
<dbReference type="Pfam" id="PF00400">
    <property type="entry name" value="WD40"/>
    <property type="match status" value="1"/>
</dbReference>
<reference evidence="4" key="1">
    <citation type="submission" date="2017-02" db="UniProtKB">
        <authorList>
            <consortium name="WormBaseParasite"/>
        </authorList>
    </citation>
    <scope>IDENTIFICATION</scope>
</reference>
<dbReference type="OrthoDB" id="6363363at2759"/>
<organism evidence="4">
    <name type="scientific">Hydatigena taeniaeformis</name>
    <name type="common">Feline tapeworm</name>
    <name type="synonym">Taenia taeniaeformis</name>
    <dbReference type="NCBI Taxonomy" id="6205"/>
    <lineage>
        <taxon>Eukaryota</taxon>
        <taxon>Metazoa</taxon>
        <taxon>Spiralia</taxon>
        <taxon>Lophotrochozoa</taxon>
        <taxon>Platyhelminthes</taxon>
        <taxon>Cestoda</taxon>
        <taxon>Eucestoda</taxon>
        <taxon>Cyclophyllidea</taxon>
        <taxon>Taeniidae</taxon>
        <taxon>Hydatigera</taxon>
    </lineage>
</organism>
<keyword evidence="3" id="KW-1185">Reference proteome</keyword>
<dbReference type="GO" id="GO:0000423">
    <property type="term" value="P:mitophagy"/>
    <property type="evidence" value="ECO:0007669"/>
    <property type="project" value="TreeGrafter"/>
</dbReference>
<dbReference type="STRING" id="6205.A0A0R3WL71"/>
<dbReference type="GO" id="GO:0080008">
    <property type="term" value="C:Cul4-RING E3 ubiquitin ligase complex"/>
    <property type="evidence" value="ECO:0007669"/>
    <property type="project" value="TreeGrafter"/>
</dbReference>
<proteinExistence type="predicted"/>
<protein>
    <submittedName>
        <fullName evidence="4">WD_REPEATS_REGION domain-containing protein</fullName>
    </submittedName>
</protein>
<dbReference type="GO" id="GO:1990756">
    <property type="term" value="F:ubiquitin-like ligase-substrate adaptor activity"/>
    <property type="evidence" value="ECO:0007669"/>
    <property type="project" value="TreeGrafter"/>
</dbReference>
<dbReference type="PANTHER" id="PTHR22874">
    <property type="entry name" value="ACTIVATING MOLECULE IN BECN1-REGULATED AUTOPHAGY PROTEIN 1"/>
    <property type="match status" value="1"/>
</dbReference>
<dbReference type="InterPro" id="IPR015943">
    <property type="entry name" value="WD40/YVTN_repeat-like_dom_sf"/>
</dbReference>
<dbReference type="InterPro" id="IPR001680">
    <property type="entry name" value="WD40_rpt"/>
</dbReference>
<dbReference type="InterPro" id="IPR036322">
    <property type="entry name" value="WD40_repeat_dom_sf"/>
</dbReference>
<dbReference type="Proteomes" id="UP000274429">
    <property type="component" value="Unassembled WGS sequence"/>
</dbReference>
<dbReference type="GO" id="GO:0000045">
    <property type="term" value="P:autophagosome assembly"/>
    <property type="evidence" value="ECO:0007669"/>
    <property type="project" value="TreeGrafter"/>
</dbReference>
<dbReference type="SMART" id="SM00320">
    <property type="entry name" value="WD40"/>
    <property type="match status" value="2"/>
</dbReference>
<feature type="compositionally biased region" description="Low complexity" evidence="1">
    <location>
        <begin position="518"/>
        <end position="530"/>
    </location>
</feature>
<evidence type="ECO:0000256" key="1">
    <source>
        <dbReference type="SAM" id="MobiDB-lite"/>
    </source>
</evidence>
<dbReference type="PANTHER" id="PTHR22874:SF1">
    <property type="entry name" value="ACTIVATING MOLECULE IN BECN1-REGULATED AUTOPHAGY PROTEIN 1"/>
    <property type="match status" value="1"/>
</dbReference>
<dbReference type="InterPro" id="IPR052596">
    <property type="entry name" value="AMBRA1_autophagy"/>
</dbReference>
<accession>A0A0R3WL71</accession>
<evidence type="ECO:0000313" key="4">
    <source>
        <dbReference type="WBParaSite" id="TTAC_0000150701-mRNA-1"/>
    </source>
</evidence>
<evidence type="ECO:0000313" key="2">
    <source>
        <dbReference type="EMBL" id="VDM18102.1"/>
    </source>
</evidence>
<dbReference type="AlphaFoldDB" id="A0A0R3WL71"/>
<dbReference type="WBParaSite" id="TTAC_0000150701-mRNA-1">
    <property type="protein sequence ID" value="TTAC_0000150701-mRNA-1"/>
    <property type="gene ID" value="TTAC_0000150701"/>
</dbReference>
<evidence type="ECO:0000313" key="3">
    <source>
        <dbReference type="Proteomes" id="UP000274429"/>
    </source>
</evidence>
<sequence length="552" mass="61675">MKNVVEFLKESEVQGFQSHTIANFSDKIPFHDANLLKPDLPASSRSVLLLKVNCNNTVIAAAHMEGTVILYNSSNAECIGQCEGHEKPPWTINFHPSIPHLLVSGCLGGRVCLWSIADIFSTFSGCQRIVKPIFIHNQLGAIASLTFHPYLSILAVAWTQEIAFIDYNSGNVLSVWRFACDSSSVRWLNFNLDGLILYTGSTNPHPPESNSLSLLSVQDSMTSSPLDISPSRILRGELVHFLLGQSAEWYEDLGICQLCSLRLCIWAAGLAVDCNFPHHEPPSSEAVDHLLKEVSLNVPNGSSKAEEVIALHHKDPSPSVVVVIEDFPSNEWLRFEDLWSFRCSTPQPLMMCCPGHIYDLFLTHRDLMRYSLCRLCLQKFWLWANDRNRVEWFTWIHSDPSPNKSSSSSPQKTQSKTALSARVCYQCYQESSLDSKHADTDSVEEESSLLSLSNLLDSRLLTSIIQASVSNAQLNLDPTVISETGGCKRKHPDHHNYGNNNSMFSGAEDYADPDHSSKTSSSNFTNSSESDQLWENNTRRCRLFIALILLVI</sequence>
<dbReference type="EMBL" id="UYWX01000344">
    <property type="protein sequence ID" value="VDM18102.1"/>
    <property type="molecule type" value="Genomic_DNA"/>
</dbReference>
<feature type="region of interest" description="Disordered" evidence="1">
    <location>
        <begin position="485"/>
        <end position="531"/>
    </location>
</feature>
<name>A0A0R3WL71_HYDTA</name>
<reference evidence="2 3" key="2">
    <citation type="submission" date="2018-11" db="EMBL/GenBank/DDBJ databases">
        <authorList>
            <consortium name="Pathogen Informatics"/>
        </authorList>
    </citation>
    <scope>NUCLEOTIDE SEQUENCE [LARGE SCALE GENOMIC DNA]</scope>
</reference>
<dbReference type="SUPFAM" id="SSF50978">
    <property type="entry name" value="WD40 repeat-like"/>
    <property type="match status" value="1"/>
</dbReference>